<organism evidence="13 14">
    <name type="scientific">Mortierella polycephala</name>
    <dbReference type="NCBI Taxonomy" id="41804"/>
    <lineage>
        <taxon>Eukaryota</taxon>
        <taxon>Fungi</taxon>
        <taxon>Fungi incertae sedis</taxon>
        <taxon>Mucoromycota</taxon>
        <taxon>Mortierellomycotina</taxon>
        <taxon>Mortierellomycetes</taxon>
        <taxon>Mortierellales</taxon>
        <taxon>Mortierellaceae</taxon>
        <taxon>Mortierella</taxon>
    </lineage>
</organism>
<evidence type="ECO:0000256" key="10">
    <source>
        <dbReference type="SAM" id="MobiDB-lite"/>
    </source>
</evidence>
<feature type="binding site" evidence="9">
    <location>
        <position position="35"/>
    </location>
    <ligand>
        <name>ATP</name>
        <dbReference type="ChEBI" id="CHEBI:30616"/>
    </ligand>
</feature>
<protein>
    <submittedName>
        <fullName evidence="13">Uncharacterized protein</fullName>
    </submittedName>
</protein>
<dbReference type="OrthoDB" id="4062651at2759"/>
<evidence type="ECO:0000256" key="1">
    <source>
        <dbReference type="ARBA" id="ARBA00005843"/>
    </source>
</evidence>
<dbReference type="CDD" id="cd00029">
    <property type="entry name" value="C1"/>
    <property type="match status" value="1"/>
</dbReference>
<dbReference type="PROSITE" id="PS50081">
    <property type="entry name" value="ZF_DAG_PE_2"/>
    <property type="match status" value="1"/>
</dbReference>
<dbReference type="PROSITE" id="PS00107">
    <property type="entry name" value="PROTEIN_KINASE_ATP"/>
    <property type="match status" value="1"/>
</dbReference>
<evidence type="ECO:0000256" key="2">
    <source>
        <dbReference type="ARBA" id="ARBA00022527"/>
    </source>
</evidence>
<dbReference type="PROSITE" id="PS00108">
    <property type="entry name" value="PROTEIN_KINASE_ST"/>
    <property type="match status" value="1"/>
</dbReference>
<sequence>MRIQWTDLKAFDMIGSGSFGRVFHGELLGTEVAIKECVRSNSRAFDEKYFKREVDILKQSRHPNIVQFMGICKRKKRFYIVTEFLPLGNLRRWIQDETKEFGWDTRISFAIDISLALAYLHHKNIIHRDLKGENLLISENMRIKVCDFGFSRVEARDDDEMRRISYCGTDGYMAPEILLGEDFDCSVDVFSLGIVLAEMMARHVVDSEHFQRQSPDMSVSTDEILFRAQPGCPIELGELAIHCVQPLPENRPKLQQIVQRLTTIENVDIHVGTTLVVAPSVARAARNMMRKKDVAAKRHEQQYQNQGMDKDLQPHQVYLEQTSSIRGEANTWRMTDLENASSRITESVIMGSNSTFRSPKAKEHENEHVPCSSTIPLFLEERYHAREHINDTSCESRLKRSSSEDDEPTFRMPLWDSVSSGYNQQDSSRWRDRASVNVSTIKGVHDINLPWSMESSVGQGGQRQEQGEDEFSRLSSIQIDLLDDDKDEGYTFGCSESSDEDDDDDGEDKDSLFSEDSDQEIERLLQGHQQTMYELSSDSDASFSCSSLTESVVMALDTLDIPDLTMAKLPNLQQQQQSFESASPLQLLPNIVPALNFRKKALQAAPEQPIVTPQEDKGKGQLFRQPSLISRLLPPIPTTEIPWTPASEVSLDEIAYDDLEQQRGCAKNEEHNTHGHYDTGTVKGATVMSTSLSQNSIHATGVITTVVAAELENGHSVPPVPPSKSKRSGSEKSSPGTLAQKPGSNESPLSTEHSATTSTAPSSASSPSISVSSSSSGPENEASAPPETQEKVVDTHRGFGLVRGMSDSFWGLSTLSTPNTIQANDSGTNGLETGTTITNTLVAAMGAKTWTGGTGGFGQWIGQYTHQESTLDPSSSPKMGLRKHTSLKEGKQRMGPRGIVTKLEEGNEEVDLHGVEAQTVKIEEKVTVVKRRPKTMLTGISHRFSLVAYSALLLPKCDACQKRLGVLPGWSSKHLECDDCGYKIHAKCVSNVVKSCTSARKSGVWEIPV</sequence>
<dbReference type="InterPro" id="IPR000719">
    <property type="entry name" value="Prot_kinase_dom"/>
</dbReference>
<dbReference type="InterPro" id="IPR011009">
    <property type="entry name" value="Kinase-like_dom_sf"/>
</dbReference>
<keyword evidence="7" id="KW-0862">Zinc</keyword>
<dbReference type="PANTHER" id="PTHR46485">
    <property type="entry name" value="LIM DOMAIN KINASE 1"/>
    <property type="match status" value="1"/>
</dbReference>
<dbReference type="GO" id="GO:0004674">
    <property type="term" value="F:protein serine/threonine kinase activity"/>
    <property type="evidence" value="ECO:0007669"/>
    <property type="project" value="UniProtKB-KW"/>
</dbReference>
<evidence type="ECO:0000256" key="9">
    <source>
        <dbReference type="PROSITE-ProRule" id="PRU10141"/>
    </source>
</evidence>
<evidence type="ECO:0000256" key="7">
    <source>
        <dbReference type="ARBA" id="ARBA00022833"/>
    </source>
</evidence>
<evidence type="ECO:0000313" key="14">
    <source>
        <dbReference type="Proteomes" id="UP000726737"/>
    </source>
</evidence>
<feature type="region of interest" description="Disordered" evidence="10">
    <location>
        <begin position="451"/>
        <end position="472"/>
    </location>
</feature>
<dbReference type="SUPFAM" id="SSF57889">
    <property type="entry name" value="Cysteine-rich domain"/>
    <property type="match status" value="1"/>
</dbReference>
<dbReference type="InterPro" id="IPR046349">
    <property type="entry name" value="C1-like_sf"/>
</dbReference>
<reference evidence="13" key="1">
    <citation type="journal article" date="2020" name="Fungal Divers.">
        <title>Resolving the Mortierellaceae phylogeny through synthesis of multi-gene phylogenetics and phylogenomics.</title>
        <authorList>
            <person name="Vandepol N."/>
            <person name="Liber J."/>
            <person name="Desiro A."/>
            <person name="Na H."/>
            <person name="Kennedy M."/>
            <person name="Barry K."/>
            <person name="Grigoriev I.V."/>
            <person name="Miller A.N."/>
            <person name="O'Donnell K."/>
            <person name="Stajich J.E."/>
            <person name="Bonito G."/>
        </authorList>
    </citation>
    <scope>NUCLEOTIDE SEQUENCE</scope>
    <source>
        <strain evidence="13">KOD948</strain>
    </source>
</reference>
<evidence type="ECO:0000259" key="11">
    <source>
        <dbReference type="PROSITE" id="PS50011"/>
    </source>
</evidence>
<dbReference type="InterPro" id="IPR002219">
    <property type="entry name" value="PKC_DAG/PE"/>
</dbReference>
<feature type="region of interest" description="Disordered" evidence="10">
    <location>
        <begin position="713"/>
        <end position="792"/>
    </location>
</feature>
<keyword evidence="6" id="KW-0418">Kinase</keyword>
<feature type="compositionally biased region" description="Basic and acidic residues" evidence="10">
    <location>
        <begin position="390"/>
        <end position="403"/>
    </location>
</feature>
<feature type="compositionally biased region" description="Polar residues" evidence="10">
    <location>
        <begin position="417"/>
        <end position="427"/>
    </location>
</feature>
<feature type="region of interest" description="Disordered" evidence="10">
    <location>
        <begin position="485"/>
        <end position="519"/>
    </location>
</feature>
<comment type="caution">
    <text evidence="13">The sequence shown here is derived from an EMBL/GenBank/DDBJ whole genome shotgun (WGS) entry which is preliminary data.</text>
</comment>
<dbReference type="Proteomes" id="UP000726737">
    <property type="component" value="Unassembled WGS sequence"/>
</dbReference>
<dbReference type="PRINTS" id="PR00109">
    <property type="entry name" value="TYRKINASE"/>
</dbReference>
<evidence type="ECO:0000256" key="4">
    <source>
        <dbReference type="ARBA" id="ARBA00022723"/>
    </source>
</evidence>
<dbReference type="Pfam" id="PF07714">
    <property type="entry name" value="PK_Tyr_Ser-Thr"/>
    <property type="match status" value="1"/>
</dbReference>
<keyword evidence="4" id="KW-0479">Metal-binding</keyword>
<feature type="region of interest" description="Disordered" evidence="10">
    <location>
        <begin position="390"/>
        <end position="433"/>
    </location>
</feature>
<dbReference type="Gene3D" id="1.10.510.10">
    <property type="entry name" value="Transferase(Phosphotransferase) domain 1"/>
    <property type="match status" value="1"/>
</dbReference>
<evidence type="ECO:0000256" key="8">
    <source>
        <dbReference type="ARBA" id="ARBA00022840"/>
    </source>
</evidence>
<dbReference type="AlphaFoldDB" id="A0A9P6PXF8"/>
<dbReference type="SMART" id="SM00109">
    <property type="entry name" value="C1"/>
    <property type="match status" value="1"/>
</dbReference>
<dbReference type="PANTHER" id="PTHR46485:SF5">
    <property type="entry name" value="CENTER DIVIDER, ISOFORM A"/>
    <property type="match status" value="1"/>
</dbReference>
<proteinExistence type="inferred from homology"/>
<dbReference type="Gene3D" id="3.30.200.20">
    <property type="entry name" value="Phosphorylase Kinase, domain 1"/>
    <property type="match status" value="1"/>
</dbReference>
<dbReference type="Gene3D" id="3.30.60.20">
    <property type="match status" value="1"/>
</dbReference>
<dbReference type="GO" id="GO:0046872">
    <property type="term" value="F:metal ion binding"/>
    <property type="evidence" value="ECO:0007669"/>
    <property type="project" value="UniProtKB-KW"/>
</dbReference>
<keyword evidence="2" id="KW-0723">Serine/threonine-protein kinase</keyword>
<dbReference type="Pfam" id="PF00130">
    <property type="entry name" value="C1_1"/>
    <property type="match status" value="1"/>
</dbReference>
<dbReference type="InterPro" id="IPR050940">
    <property type="entry name" value="Actin_reg-Ser/Thr_kinase"/>
</dbReference>
<dbReference type="SUPFAM" id="SSF56112">
    <property type="entry name" value="Protein kinase-like (PK-like)"/>
    <property type="match status" value="1"/>
</dbReference>
<dbReference type="InterPro" id="IPR001245">
    <property type="entry name" value="Ser-Thr/Tyr_kinase_cat_dom"/>
</dbReference>
<evidence type="ECO:0000256" key="5">
    <source>
        <dbReference type="ARBA" id="ARBA00022741"/>
    </source>
</evidence>
<dbReference type="CDD" id="cd13999">
    <property type="entry name" value="STKc_MAP3K-like"/>
    <property type="match status" value="1"/>
</dbReference>
<gene>
    <name evidence="13" type="ORF">BG011_004750</name>
</gene>
<dbReference type="PROSITE" id="PS50011">
    <property type="entry name" value="PROTEIN_KINASE_DOM"/>
    <property type="match status" value="1"/>
</dbReference>
<evidence type="ECO:0000259" key="12">
    <source>
        <dbReference type="PROSITE" id="PS50081"/>
    </source>
</evidence>
<evidence type="ECO:0000313" key="13">
    <source>
        <dbReference type="EMBL" id="KAG0256087.1"/>
    </source>
</evidence>
<feature type="compositionally biased region" description="Low complexity" evidence="10">
    <location>
        <begin position="750"/>
        <end position="787"/>
    </location>
</feature>
<feature type="domain" description="Phorbol-ester/DAG-type" evidence="12">
    <location>
        <begin position="941"/>
        <end position="996"/>
    </location>
</feature>
<keyword evidence="3" id="KW-0808">Transferase</keyword>
<keyword evidence="8 9" id="KW-0067">ATP-binding</keyword>
<dbReference type="InterPro" id="IPR017441">
    <property type="entry name" value="Protein_kinase_ATP_BS"/>
</dbReference>
<keyword evidence="14" id="KW-1185">Reference proteome</keyword>
<accession>A0A9P6PXF8</accession>
<feature type="compositionally biased region" description="Acidic residues" evidence="10">
    <location>
        <begin position="497"/>
        <end position="519"/>
    </location>
</feature>
<feature type="domain" description="Protein kinase" evidence="11">
    <location>
        <begin position="8"/>
        <end position="264"/>
    </location>
</feature>
<dbReference type="GO" id="GO:0005524">
    <property type="term" value="F:ATP binding"/>
    <property type="evidence" value="ECO:0007669"/>
    <property type="project" value="UniProtKB-UniRule"/>
</dbReference>
<name>A0A9P6PXF8_9FUNG</name>
<keyword evidence="5 9" id="KW-0547">Nucleotide-binding</keyword>
<dbReference type="SMART" id="SM00220">
    <property type="entry name" value="S_TKc"/>
    <property type="match status" value="1"/>
</dbReference>
<dbReference type="EMBL" id="JAAAJA010000317">
    <property type="protein sequence ID" value="KAG0256087.1"/>
    <property type="molecule type" value="Genomic_DNA"/>
</dbReference>
<evidence type="ECO:0000256" key="6">
    <source>
        <dbReference type="ARBA" id="ARBA00022777"/>
    </source>
</evidence>
<evidence type="ECO:0000256" key="3">
    <source>
        <dbReference type="ARBA" id="ARBA00022679"/>
    </source>
</evidence>
<comment type="similarity">
    <text evidence="1">Belongs to the protein kinase superfamily. TKL Ser/Thr protein kinase family.</text>
</comment>
<dbReference type="InterPro" id="IPR008271">
    <property type="entry name" value="Ser/Thr_kinase_AS"/>
</dbReference>